<evidence type="ECO:0000313" key="1">
    <source>
        <dbReference type="EMBL" id="KAJ8112547.1"/>
    </source>
</evidence>
<sequence length="673" mass="72079">MDIVSSALSLSANLPAGWAYHGCYTDYGRRKLSGPSFVEFGNMTQESCVTFCNDNDYAYAGIEYGGECYCGLLIGAGSEVKDDIECNFKCPGAAGEVCGSNNRLSIFYAQLLDDTRTNPGPNLTSRIGCLTDSVYNRVLPVWQASEDSMTVAKCASSCKIAGYSIAGLEFGRECFCGDALDVSATVTDEGCDMRCAGNSSEFCGGPERLDVYALNVTTEANSTTNTSPATPTCTSTPLSNPFLLNGGFEEGLTDWTAVAYNSSASAFDVGLTEDALEGCAALSVIPKLESRSLAQHFQISTMLINLEPSYNYTIDLSVGNPPGADGRNAIYDPKYTVRLKDHLLGYGAICGFAYAPCPLTGLNNSTYTTLNMPFRADSTNATLTVYLSWYNGNFDVPLYLDSVFVRATDNLVSNSSDPVQSDSQVTTSSPLNPRLVVSSTASDISSATSVPVEKTDVPDALGLTCPTPESCSGGPPPLEITSRTLRNSGFEDGVEGWDFVAEPGKFEITRTKQSVEGDFAASIKPQSQNMDSERSITLLTSMTNLNSSHEWYTVSISVGHADPAPLDGSAPWLRMTYRNDVTSDVQRPTVLCGANGPPAHGRNRPCELSGKEGALYGDYGMDTRSFLGTDGVFTNSTEMDIELQIVWPVGTPSIPVFVDQMKVWEIESGVISR</sequence>
<name>A0ACC2IBN3_9PLEO</name>
<gene>
    <name evidence="1" type="ORF">OPT61_g5108</name>
</gene>
<dbReference type="Proteomes" id="UP001153331">
    <property type="component" value="Unassembled WGS sequence"/>
</dbReference>
<comment type="caution">
    <text evidence="1">The sequence shown here is derived from an EMBL/GenBank/DDBJ whole genome shotgun (WGS) entry which is preliminary data.</text>
</comment>
<accession>A0ACC2IBN3</accession>
<proteinExistence type="predicted"/>
<evidence type="ECO:0000313" key="2">
    <source>
        <dbReference type="Proteomes" id="UP001153331"/>
    </source>
</evidence>
<dbReference type="EMBL" id="JAPHNI010000316">
    <property type="protein sequence ID" value="KAJ8112547.1"/>
    <property type="molecule type" value="Genomic_DNA"/>
</dbReference>
<reference evidence="1" key="1">
    <citation type="submission" date="2022-11" db="EMBL/GenBank/DDBJ databases">
        <title>Genome Sequence of Boeremia exigua.</title>
        <authorList>
            <person name="Buettner E."/>
        </authorList>
    </citation>
    <scope>NUCLEOTIDE SEQUENCE</scope>
    <source>
        <strain evidence="1">CU02</strain>
    </source>
</reference>
<protein>
    <submittedName>
        <fullName evidence="1">Uncharacterized protein</fullName>
    </submittedName>
</protein>
<organism evidence="1 2">
    <name type="scientific">Boeremia exigua</name>
    <dbReference type="NCBI Taxonomy" id="749465"/>
    <lineage>
        <taxon>Eukaryota</taxon>
        <taxon>Fungi</taxon>
        <taxon>Dikarya</taxon>
        <taxon>Ascomycota</taxon>
        <taxon>Pezizomycotina</taxon>
        <taxon>Dothideomycetes</taxon>
        <taxon>Pleosporomycetidae</taxon>
        <taxon>Pleosporales</taxon>
        <taxon>Pleosporineae</taxon>
        <taxon>Didymellaceae</taxon>
        <taxon>Boeremia</taxon>
    </lineage>
</organism>
<keyword evidence="2" id="KW-1185">Reference proteome</keyword>